<dbReference type="AlphaFoldDB" id="A0A916N2B5"/>
<dbReference type="EMBL" id="CAJRAF010000002">
    <property type="protein sequence ID" value="CAG5010164.1"/>
    <property type="molecule type" value="Genomic_DNA"/>
</dbReference>
<dbReference type="AntiFam" id="ANF00275">
    <property type="entry name" value="Spurious translation from rRNA (DUF6467)"/>
</dbReference>
<keyword evidence="4" id="KW-1185">Reference proteome</keyword>
<protein>
    <submittedName>
        <fullName evidence="1">Uncharacterized protein</fullName>
    </submittedName>
</protein>
<evidence type="ECO:0000313" key="4">
    <source>
        <dbReference type="Proteomes" id="UP000680038"/>
    </source>
</evidence>
<dbReference type="Proteomes" id="UP000680038">
    <property type="component" value="Unassembled WGS sequence"/>
</dbReference>
<evidence type="ECO:0000313" key="1">
    <source>
        <dbReference type="EMBL" id="CAG4989414.1"/>
    </source>
</evidence>
<sequence length="75" mass="7586">MVGSLTGVVASKSVTEASKGLLNTLGNRVWSAIVQAGLTARSTDRAGGKPGYSDPVVLYGRAIAQRIKGTPGITG</sequence>
<comment type="caution">
    <text evidence="1">The sequence shown here is derived from an EMBL/GenBank/DDBJ whole genome shotgun (WGS) entry which is preliminary data.</text>
</comment>
<proteinExistence type="predicted"/>
<accession>A0A916N2B5</accession>
<organism evidence="1 4">
    <name type="scientific">Dyadobacter helix</name>
    <dbReference type="NCBI Taxonomy" id="2822344"/>
    <lineage>
        <taxon>Bacteria</taxon>
        <taxon>Pseudomonadati</taxon>
        <taxon>Bacteroidota</taxon>
        <taxon>Cytophagia</taxon>
        <taxon>Cytophagales</taxon>
        <taxon>Spirosomataceae</taxon>
        <taxon>Dyadobacter</taxon>
    </lineage>
</organism>
<gene>
    <name evidence="1" type="ORF">DYBT9275_00287</name>
    <name evidence="2" type="ORF">DYBT9275_04658</name>
    <name evidence="3" type="ORF">DYBT9275_04725</name>
</gene>
<dbReference type="EMBL" id="CAJRAF010000001">
    <property type="protein sequence ID" value="CAG4989414.1"/>
    <property type="molecule type" value="Genomic_DNA"/>
</dbReference>
<name>A0A916N2B5_9BACT</name>
<evidence type="ECO:0000313" key="2">
    <source>
        <dbReference type="EMBL" id="CAG5010164.1"/>
    </source>
</evidence>
<evidence type="ECO:0000313" key="3">
    <source>
        <dbReference type="EMBL" id="CAG5010463.1"/>
    </source>
</evidence>
<dbReference type="EMBL" id="CAJRAF010000002">
    <property type="protein sequence ID" value="CAG5010463.1"/>
    <property type="molecule type" value="Genomic_DNA"/>
</dbReference>
<reference evidence="1" key="1">
    <citation type="submission" date="2021-04" db="EMBL/GenBank/DDBJ databases">
        <authorList>
            <person name="Rodrigo-Torres L."/>
            <person name="Arahal R. D."/>
            <person name="Lucena T."/>
        </authorList>
    </citation>
    <scope>NUCLEOTIDE SEQUENCE</scope>
    <source>
        <strain evidence="1">CECT 9275</strain>
    </source>
</reference>